<organism evidence="2 3">
    <name type="scientific">Heligmosomoides polygyrus</name>
    <name type="common">Parasitic roundworm</name>
    <dbReference type="NCBI Taxonomy" id="6339"/>
    <lineage>
        <taxon>Eukaryota</taxon>
        <taxon>Metazoa</taxon>
        <taxon>Ecdysozoa</taxon>
        <taxon>Nematoda</taxon>
        <taxon>Chromadorea</taxon>
        <taxon>Rhabditida</taxon>
        <taxon>Rhabditina</taxon>
        <taxon>Rhabditomorpha</taxon>
        <taxon>Strongyloidea</taxon>
        <taxon>Heligmosomidae</taxon>
        <taxon>Heligmosomoides</taxon>
    </lineage>
</organism>
<accession>A0A3P7Y969</accession>
<dbReference type="AlphaFoldDB" id="A0A183FR18"/>
<evidence type="ECO:0000313" key="2">
    <source>
        <dbReference type="Proteomes" id="UP000050761"/>
    </source>
</evidence>
<accession>A0A183FR18</accession>
<dbReference type="OrthoDB" id="5832087at2759"/>
<reference evidence="1 2" key="1">
    <citation type="submission" date="2018-11" db="EMBL/GenBank/DDBJ databases">
        <authorList>
            <consortium name="Pathogen Informatics"/>
        </authorList>
    </citation>
    <scope>NUCLEOTIDE SEQUENCE [LARGE SCALE GENOMIC DNA]</scope>
</reference>
<sequence>METKMLRWTAGVLRLDRVHNDSIRQRFGVTPIVEKLREACLR</sequence>
<gene>
    <name evidence="1" type="ORF">HPBE_LOCUS10236</name>
</gene>
<protein>
    <submittedName>
        <fullName evidence="3">Transposase</fullName>
    </submittedName>
</protein>
<dbReference type="WBParaSite" id="HPBE_0001023501-mRNA-1">
    <property type="protein sequence ID" value="HPBE_0001023501-mRNA-1"/>
    <property type="gene ID" value="HPBE_0001023501"/>
</dbReference>
<name>A0A183FR18_HELPZ</name>
<reference evidence="3" key="2">
    <citation type="submission" date="2019-09" db="UniProtKB">
        <authorList>
            <consortium name="WormBaseParasite"/>
        </authorList>
    </citation>
    <scope>IDENTIFICATION</scope>
</reference>
<dbReference type="EMBL" id="UZAH01026697">
    <property type="protein sequence ID" value="VDO84276.1"/>
    <property type="molecule type" value="Genomic_DNA"/>
</dbReference>
<evidence type="ECO:0000313" key="1">
    <source>
        <dbReference type="EMBL" id="VDO84276.1"/>
    </source>
</evidence>
<proteinExistence type="predicted"/>
<keyword evidence="2" id="KW-1185">Reference proteome</keyword>
<dbReference type="Proteomes" id="UP000050761">
    <property type="component" value="Unassembled WGS sequence"/>
</dbReference>
<evidence type="ECO:0000313" key="3">
    <source>
        <dbReference type="WBParaSite" id="HPBE_0001023501-mRNA-1"/>
    </source>
</evidence>